<evidence type="ECO:0000256" key="1">
    <source>
        <dbReference type="ARBA" id="ARBA00004123"/>
    </source>
</evidence>
<organism evidence="7 8">
    <name type="scientific">Phaseolus coccineus</name>
    <name type="common">Scarlet runner bean</name>
    <name type="synonym">Phaseolus multiflorus</name>
    <dbReference type="NCBI Taxonomy" id="3886"/>
    <lineage>
        <taxon>Eukaryota</taxon>
        <taxon>Viridiplantae</taxon>
        <taxon>Streptophyta</taxon>
        <taxon>Embryophyta</taxon>
        <taxon>Tracheophyta</taxon>
        <taxon>Spermatophyta</taxon>
        <taxon>Magnoliopsida</taxon>
        <taxon>eudicotyledons</taxon>
        <taxon>Gunneridae</taxon>
        <taxon>Pentapetalae</taxon>
        <taxon>rosids</taxon>
        <taxon>fabids</taxon>
        <taxon>Fabales</taxon>
        <taxon>Fabaceae</taxon>
        <taxon>Papilionoideae</taxon>
        <taxon>50 kb inversion clade</taxon>
        <taxon>NPAAA clade</taxon>
        <taxon>indigoferoid/millettioid clade</taxon>
        <taxon>Phaseoleae</taxon>
        <taxon>Phaseolus</taxon>
    </lineage>
</organism>
<dbReference type="PANTHER" id="PTHR31636">
    <property type="entry name" value="OSJNBA0084A10.13 PROTEIN-RELATED"/>
    <property type="match status" value="1"/>
</dbReference>
<evidence type="ECO:0000256" key="5">
    <source>
        <dbReference type="PROSITE-ProRule" id="PRU01191"/>
    </source>
</evidence>
<keyword evidence="8" id="KW-1185">Reference proteome</keyword>
<comment type="similarity">
    <text evidence="5">Belongs to the GRAS family.</text>
</comment>
<evidence type="ECO:0000313" key="8">
    <source>
        <dbReference type="Proteomes" id="UP001374584"/>
    </source>
</evidence>
<dbReference type="PROSITE" id="PS50985">
    <property type="entry name" value="GRAS"/>
    <property type="match status" value="1"/>
</dbReference>
<comment type="caution">
    <text evidence="7">The sequence shown here is derived from an EMBL/GenBank/DDBJ whole genome shotgun (WGS) entry which is preliminary data.</text>
</comment>
<evidence type="ECO:0000256" key="4">
    <source>
        <dbReference type="ARBA" id="ARBA00023242"/>
    </source>
</evidence>
<feature type="region of interest" description="Leucine repeat II (LRII)" evidence="5">
    <location>
        <begin position="326"/>
        <end position="358"/>
    </location>
</feature>
<dbReference type="Proteomes" id="UP001374584">
    <property type="component" value="Unassembled WGS sequence"/>
</dbReference>
<feature type="region of interest" description="Leucine repeat I (LRI)" evidence="5">
    <location>
        <begin position="166"/>
        <end position="226"/>
    </location>
</feature>
<evidence type="ECO:0008006" key="9">
    <source>
        <dbReference type="Google" id="ProtNLM"/>
    </source>
</evidence>
<feature type="region of interest" description="Disordered" evidence="6">
    <location>
        <begin position="59"/>
        <end position="80"/>
    </location>
</feature>
<evidence type="ECO:0000256" key="2">
    <source>
        <dbReference type="ARBA" id="ARBA00023015"/>
    </source>
</evidence>
<feature type="region of interest" description="VHIID" evidence="5">
    <location>
        <begin position="245"/>
        <end position="310"/>
    </location>
</feature>
<dbReference type="AlphaFoldDB" id="A0AAN9NJK6"/>
<protein>
    <recommendedName>
        <fullName evidence="9">Scarecrow-like protein 5</fullName>
    </recommendedName>
</protein>
<evidence type="ECO:0000256" key="3">
    <source>
        <dbReference type="ARBA" id="ARBA00023163"/>
    </source>
</evidence>
<comment type="caution">
    <text evidence="5">Lacks conserved residue(s) required for the propagation of feature annotation.</text>
</comment>
<evidence type="ECO:0000313" key="7">
    <source>
        <dbReference type="EMBL" id="KAK7371947.1"/>
    </source>
</evidence>
<keyword evidence="4" id="KW-0539">Nucleus</keyword>
<gene>
    <name evidence="7" type="ORF">VNO80_05314</name>
</gene>
<proteinExistence type="inferred from homology"/>
<dbReference type="Pfam" id="PF03514">
    <property type="entry name" value="GRAS"/>
    <property type="match status" value="1"/>
</dbReference>
<dbReference type="InterPro" id="IPR005202">
    <property type="entry name" value="TF_GRAS"/>
</dbReference>
<keyword evidence="3" id="KW-0804">Transcription</keyword>
<sequence length="538" mass="60800">MHMSHKHKMSYEPVQNFGSCCFLQSENLDYYSSSDNSGHATYPSVRTSEQYCTLESSTKNSFPSLNSPSTVSFSPNNSPVSKLQPKSYVLSSQNSLEIANDSLENESCLTHDDNELRHKIRELESVMLGHDADILDMYDTVIPEESESFLLEAERWKKMMEMISRGDLKEMLCTCAIAVAGNDMETTEWLMSELRKMVSISGNPIQRLGAYMLEALVARLASSGSTIYKALKCKEPTGRELLSHMHLLYEICPYLKFGYMSANGAIAEVMKEESEIHIIDFQINQGIQWVSLIQALAGRPGGPPKIRITGLDDSTSAYAREGGLEIVGERLSTLAKSYSVPFEFHALEVAPTEVEIKDLKLRPGEAIAVNFAMMLHHLPDESVDSQNHRDRLLRMAKCLSPKIVALVEQESHTSNLPFFPRFVETMNYYLAIFESIDVALPRENKERINVEQHCLAREVVNLVACEGAERVERHELLEKWRSRFTMAGFSPYPLNSFITCSIKNLQQSYQGHYTLEERDGALSLGWMNQVLITSCAWR</sequence>
<comment type="subcellular location">
    <subcellularLocation>
        <location evidence="1">Nucleus</location>
    </subcellularLocation>
</comment>
<evidence type="ECO:0000256" key="6">
    <source>
        <dbReference type="SAM" id="MobiDB-lite"/>
    </source>
</evidence>
<dbReference type="EMBL" id="JAYMYR010000003">
    <property type="protein sequence ID" value="KAK7371947.1"/>
    <property type="molecule type" value="Genomic_DNA"/>
</dbReference>
<keyword evidence="2" id="KW-0805">Transcription regulation</keyword>
<dbReference type="GO" id="GO:0005634">
    <property type="term" value="C:nucleus"/>
    <property type="evidence" value="ECO:0007669"/>
    <property type="project" value="UniProtKB-SubCell"/>
</dbReference>
<accession>A0AAN9NJK6</accession>
<reference evidence="7 8" key="1">
    <citation type="submission" date="2024-01" db="EMBL/GenBank/DDBJ databases">
        <title>The genomes of 5 underutilized Papilionoideae crops provide insights into root nodulation and disease resistanc.</title>
        <authorList>
            <person name="Jiang F."/>
        </authorList>
    </citation>
    <scope>NUCLEOTIDE SEQUENCE [LARGE SCALE GENOMIC DNA]</scope>
    <source>
        <strain evidence="7">JINMINGXINNONG_FW02</strain>
        <tissue evidence="7">Leaves</tissue>
    </source>
</reference>
<feature type="region of interest" description="SAW" evidence="5">
    <location>
        <begin position="464"/>
        <end position="538"/>
    </location>
</feature>
<feature type="short sequence motif" description="VHIID" evidence="5">
    <location>
        <begin position="276"/>
        <end position="280"/>
    </location>
</feature>
<name>A0AAN9NJK6_PHACN</name>